<keyword evidence="4" id="KW-1185">Reference proteome</keyword>
<keyword evidence="3" id="KW-0808">Transferase</keyword>
<dbReference type="Proteomes" id="UP000011131">
    <property type="component" value="Chromosome"/>
</dbReference>
<dbReference type="GO" id="GO:0004674">
    <property type="term" value="F:protein serine/threonine kinase activity"/>
    <property type="evidence" value="ECO:0007669"/>
    <property type="project" value="UniProtKB-KW"/>
</dbReference>
<dbReference type="InterPro" id="IPR009875">
    <property type="entry name" value="PilZ_domain"/>
</dbReference>
<dbReference type="Gene3D" id="2.40.10.220">
    <property type="entry name" value="predicted glycosyltransferase like domains"/>
    <property type="match status" value="1"/>
</dbReference>
<keyword evidence="3" id="KW-0418">Kinase</keyword>
<feature type="compositionally biased region" description="Polar residues" evidence="1">
    <location>
        <begin position="32"/>
        <end position="43"/>
    </location>
</feature>
<dbReference type="GO" id="GO:0035438">
    <property type="term" value="F:cyclic-di-GMP binding"/>
    <property type="evidence" value="ECO:0007669"/>
    <property type="project" value="InterPro"/>
</dbReference>
<dbReference type="eggNOG" id="COG0515">
    <property type="taxonomic scope" value="Bacteria"/>
</dbReference>
<feature type="domain" description="PilZ" evidence="2">
    <location>
        <begin position="56"/>
        <end position="135"/>
    </location>
</feature>
<keyword evidence="3" id="KW-0723">Serine/threonine-protein kinase</keyword>
<gene>
    <name evidence="3" type="ordered locus">MYSTI_00612</name>
</gene>
<evidence type="ECO:0000256" key="1">
    <source>
        <dbReference type="SAM" id="MobiDB-lite"/>
    </source>
</evidence>
<evidence type="ECO:0000313" key="4">
    <source>
        <dbReference type="Proteomes" id="UP000011131"/>
    </source>
</evidence>
<dbReference type="EMBL" id="CP004025">
    <property type="protein sequence ID" value="AGC41962.1"/>
    <property type="molecule type" value="Genomic_DNA"/>
</dbReference>
<dbReference type="PATRIC" id="fig|1278073.3.peg.636"/>
<accession>L7U330</accession>
<proteinExistence type="predicted"/>
<sequence length="144" mass="15891">MHCELCLSEHAADARCPHPPHRHRPSSHHHGTTQPHGQVHLSSNPWNLRVHRPQGLHTHGVDIDRGGLFLSCEEPFPPLFTRLELTLHLAGEDFSCTGEVVRHVDAAHARTWGSTSGIGVQLLPAPPRLRELLSRARAAPLTSP</sequence>
<feature type="region of interest" description="Disordered" evidence="1">
    <location>
        <begin position="14"/>
        <end position="43"/>
    </location>
</feature>
<dbReference type="KEGG" id="msd:MYSTI_00612"/>
<reference evidence="3 4" key="1">
    <citation type="journal article" date="2013" name="Genome Announc.">
        <title>Complete genome sequence of Myxococcus stipitatus strain DSM 14675, a fruiting myxobacterium.</title>
        <authorList>
            <person name="Huntley S."/>
            <person name="Kneip S."/>
            <person name="Treuner-Lange A."/>
            <person name="Sogaard-Andersen L."/>
        </authorList>
    </citation>
    <scope>NUCLEOTIDE SEQUENCE [LARGE SCALE GENOMIC DNA]</scope>
    <source>
        <strain evidence="4">DSM 14675 / JCM 12634 / Mx s8</strain>
    </source>
</reference>
<name>L7U330_MYXSD</name>
<feature type="compositionally biased region" description="Basic residues" evidence="1">
    <location>
        <begin position="18"/>
        <end position="31"/>
    </location>
</feature>
<evidence type="ECO:0000313" key="3">
    <source>
        <dbReference type="EMBL" id="AGC41962.1"/>
    </source>
</evidence>
<evidence type="ECO:0000259" key="2">
    <source>
        <dbReference type="Pfam" id="PF07238"/>
    </source>
</evidence>
<dbReference type="Pfam" id="PF07238">
    <property type="entry name" value="PilZ"/>
    <property type="match status" value="1"/>
</dbReference>
<organism evidence="3 4">
    <name type="scientific">Myxococcus stipitatus (strain DSM 14675 / JCM 12634 / Mx s8)</name>
    <dbReference type="NCBI Taxonomy" id="1278073"/>
    <lineage>
        <taxon>Bacteria</taxon>
        <taxon>Pseudomonadati</taxon>
        <taxon>Myxococcota</taxon>
        <taxon>Myxococcia</taxon>
        <taxon>Myxococcales</taxon>
        <taxon>Cystobacterineae</taxon>
        <taxon>Myxococcaceae</taxon>
        <taxon>Myxococcus</taxon>
    </lineage>
</organism>
<protein>
    <submittedName>
        <fullName evidence="3">Serine/threonine protein kinase</fullName>
    </submittedName>
</protein>
<dbReference type="AlphaFoldDB" id="L7U330"/>
<dbReference type="HOGENOM" id="CLU_1823273_0_0_7"/>